<name>A0A2G9YW83_9BACT</name>
<evidence type="ECO:0000256" key="1">
    <source>
        <dbReference type="SAM" id="Coils"/>
    </source>
</evidence>
<accession>A0A2G9YW83</accession>
<gene>
    <name evidence="2" type="ORF">COX36_03240</name>
</gene>
<feature type="coiled-coil region" evidence="1">
    <location>
        <begin position="16"/>
        <end position="50"/>
    </location>
</feature>
<dbReference type="Proteomes" id="UP000230273">
    <property type="component" value="Unassembled WGS sequence"/>
</dbReference>
<dbReference type="EMBL" id="PCRP01000053">
    <property type="protein sequence ID" value="PIP23449.1"/>
    <property type="molecule type" value="Genomic_DNA"/>
</dbReference>
<organism evidence="2 3">
    <name type="scientific">Candidatus Nealsonbacteria bacterium CG23_combo_of_CG06-09_8_20_14_all_38_19</name>
    <dbReference type="NCBI Taxonomy" id="1974721"/>
    <lineage>
        <taxon>Bacteria</taxon>
        <taxon>Candidatus Nealsoniibacteriota</taxon>
    </lineage>
</organism>
<keyword evidence="1" id="KW-0175">Coiled coil</keyword>
<evidence type="ECO:0000313" key="3">
    <source>
        <dbReference type="Proteomes" id="UP000230273"/>
    </source>
</evidence>
<evidence type="ECO:0000313" key="2">
    <source>
        <dbReference type="EMBL" id="PIP23449.1"/>
    </source>
</evidence>
<dbReference type="InterPro" id="IPR027981">
    <property type="entry name" value="DUF4446"/>
</dbReference>
<dbReference type="Pfam" id="PF14584">
    <property type="entry name" value="DUF4446"/>
    <property type="match status" value="1"/>
</dbReference>
<dbReference type="AlphaFoldDB" id="A0A2G9YW83"/>
<protein>
    <recommendedName>
        <fullName evidence="4">DUF4446 domain-containing protein</fullName>
    </recommendedName>
</protein>
<reference evidence="2 3" key="1">
    <citation type="submission" date="2017-09" db="EMBL/GenBank/DDBJ databases">
        <title>Depth-based differentiation of microbial function through sediment-hosted aquifers and enrichment of novel symbionts in the deep terrestrial subsurface.</title>
        <authorList>
            <person name="Probst A.J."/>
            <person name="Ladd B."/>
            <person name="Jarett J.K."/>
            <person name="Geller-Mcgrath D.E."/>
            <person name="Sieber C.M."/>
            <person name="Emerson J.B."/>
            <person name="Anantharaman K."/>
            <person name="Thomas B.C."/>
            <person name="Malmstrom R."/>
            <person name="Stieglmeier M."/>
            <person name="Klingl A."/>
            <person name="Woyke T."/>
            <person name="Ryan C.M."/>
            <person name="Banfield J.F."/>
        </authorList>
    </citation>
    <scope>NUCLEOTIDE SEQUENCE [LARGE SCALE GENOMIC DNA]</scope>
    <source>
        <strain evidence="2">CG23_combo_of_CG06-09_8_20_14_all_38_19</strain>
    </source>
</reference>
<proteinExistence type="predicted"/>
<sequence length="132" mass="15175">MFKKIFKRDKKEPKSIKEILSAFNSLEKDFEKLSEEFENLKKEKVFSIQKVGMIRFNPFAEVGSDQSFSVALLDGNDCGVVITSLYSREDNRIYAKPINNGQSQYVLSEEERIAIERAKRSKGTNQKTNGQK</sequence>
<evidence type="ECO:0008006" key="4">
    <source>
        <dbReference type="Google" id="ProtNLM"/>
    </source>
</evidence>
<comment type="caution">
    <text evidence="2">The sequence shown here is derived from an EMBL/GenBank/DDBJ whole genome shotgun (WGS) entry which is preliminary data.</text>
</comment>